<keyword evidence="4" id="KW-1185">Reference proteome</keyword>
<dbReference type="GO" id="GO:0008168">
    <property type="term" value="F:methyltransferase activity"/>
    <property type="evidence" value="ECO:0007669"/>
    <property type="project" value="UniProtKB-KW"/>
</dbReference>
<dbReference type="InterPro" id="IPR050602">
    <property type="entry name" value="Malonyl-ACP_OMT"/>
</dbReference>
<dbReference type="RefSeq" id="WP_306735679.1">
    <property type="nucleotide sequence ID" value="NZ_JANHAX010000003.1"/>
</dbReference>
<evidence type="ECO:0000256" key="1">
    <source>
        <dbReference type="ARBA" id="ARBA00022603"/>
    </source>
</evidence>
<evidence type="ECO:0000313" key="3">
    <source>
        <dbReference type="EMBL" id="MDQ2090394.1"/>
    </source>
</evidence>
<dbReference type="PANTHER" id="PTHR13090:SF1">
    <property type="entry name" value="ARGININE-HYDROXYLASE NDUFAF5, MITOCHONDRIAL"/>
    <property type="match status" value="1"/>
</dbReference>
<dbReference type="EMBL" id="JANHAX010000003">
    <property type="protein sequence ID" value="MDQ2090394.1"/>
    <property type="molecule type" value="Genomic_DNA"/>
</dbReference>
<dbReference type="SUPFAM" id="SSF53335">
    <property type="entry name" value="S-adenosyl-L-methionine-dependent methyltransferases"/>
    <property type="match status" value="1"/>
</dbReference>
<evidence type="ECO:0000313" key="4">
    <source>
        <dbReference type="Proteomes" id="UP001226762"/>
    </source>
</evidence>
<reference evidence="3" key="1">
    <citation type="submission" date="2022-07" db="EMBL/GenBank/DDBJ databases">
        <authorList>
            <person name="Otstavnykh N."/>
            <person name="Isaeva M."/>
            <person name="Bystritskaya E."/>
        </authorList>
    </citation>
    <scope>NUCLEOTIDE SEQUENCE</scope>
    <source>
        <strain evidence="3">KCTC 52189</strain>
    </source>
</reference>
<proteinExistence type="predicted"/>
<evidence type="ECO:0000256" key="2">
    <source>
        <dbReference type="ARBA" id="ARBA00022679"/>
    </source>
</evidence>
<dbReference type="InterPro" id="IPR029063">
    <property type="entry name" value="SAM-dependent_MTases_sf"/>
</dbReference>
<protein>
    <submittedName>
        <fullName evidence="3">SAM-dependent methyltransferase</fullName>
    </submittedName>
</protein>
<dbReference type="PANTHER" id="PTHR13090">
    <property type="entry name" value="ARGININE-HYDROXYLASE NDUFAF5, MITOCHONDRIAL"/>
    <property type="match status" value="1"/>
</dbReference>
<dbReference type="Proteomes" id="UP001226762">
    <property type="component" value="Unassembled WGS sequence"/>
</dbReference>
<sequence length="273" mass="29583">MSPPPKLTDRAALARNRTRAADAPEDFLHALAADEVKDRLAMVNKSFNAPAIVTGHPGFWADVVPGARIVADDEVLDLKPVAHDLLIHAMALHWAGDPVGQMIQCLRALKPDGVFLAILFGGQTLHELRAALGQAEVEITGGLSPRVVPMGEIRDLGGLLQRAGFALPVADSLPLTASYETPLHLMRELRAMGEQNALVNRLKHFTRLSVIRRASELYASAYAEPDGRVRATFELIFLMGWAPDPNQPQPLRPGSAQSRLAEALGTVELPLKD</sequence>
<gene>
    <name evidence="3" type="ORF">NO357_10845</name>
</gene>
<reference evidence="3" key="2">
    <citation type="submission" date="2023-02" db="EMBL/GenBank/DDBJ databases">
        <title>'Rhodoalgimonas zhirmunskyi' gen. nov., isolated from a red alga.</title>
        <authorList>
            <person name="Nedashkovskaya O.I."/>
            <person name="Otstavnykh N.Y."/>
            <person name="Bystritskaya E.P."/>
            <person name="Balabanova L.A."/>
            <person name="Isaeva M.P."/>
        </authorList>
    </citation>
    <scope>NUCLEOTIDE SEQUENCE</scope>
    <source>
        <strain evidence="3">KCTC 52189</strain>
    </source>
</reference>
<keyword evidence="2" id="KW-0808">Transferase</keyword>
<comment type="caution">
    <text evidence="3">The sequence shown here is derived from an EMBL/GenBank/DDBJ whole genome shotgun (WGS) entry which is preliminary data.</text>
</comment>
<dbReference type="Gene3D" id="3.40.50.150">
    <property type="entry name" value="Vaccinia Virus protein VP39"/>
    <property type="match status" value="1"/>
</dbReference>
<name>A0AAE4B5J4_9RHOB</name>
<dbReference type="AlphaFoldDB" id="A0AAE4B5J4"/>
<keyword evidence="1 3" id="KW-0489">Methyltransferase</keyword>
<organism evidence="3 4">
    <name type="scientific">Marimonas arenosa</name>
    <dbReference type="NCBI Taxonomy" id="1795305"/>
    <lineage>
        <taxon>Bacteria</taxon>
        <taxon>Pseudomonadati</taxon>
        <taxon>Pseudomonadota</taxon>
        <taxon>Alphaproteobacteria</taxon>
        <taxon>Rhodobacterales</taxon>
        <taxon>Paracoccaceae</taxon>
        <taxon>Marimonas</taxon>
    </lineage>
</organism>
<accession>A0AAE4B5J4</accession>
<dbReference type="GO" id="GO:0032259">
    <property type="term" value="P:methylation"/>
    <property type="evidence" value="ECO:0007669"/>
    <property type="project" value="UniProtKB-KW"/>
</dbReference>